<dbReference type="PATRIC" id="fig|1395516.4.peg.651"/>
<reference evidence="1 2" key="1">
    <citation type="journal article" date="2014" name="Genome Announc.">
        <title>Draft Genome Sequence of Pseudomonas moraviensis R28-S.</title>
        <authorList>
            <person name="Hunter S.S."/>
            <person name="Yano H."/>
            <person name="Loftie-Eaton W."/>
            <person name="Hughes J."/>
            <person name="De Gelder L."/>
            <person name="Stragier P."/>
            <person name="De Vos P."/>
            <person name="Settles M.L."/>
            <person name="Top E.M."/>
        </authorList>
    </citation>
    <scope>NUCLEOTIDE SEQUENCE [LARGE SCALE GENOMIC DNA]</scope>
    <source>
        <strain evidence="2">R28</strain>
    </source>
</reference>
<dbReference type="RefSeq" id="WP_024011551.1">
    <property type="nucleotide sequence ID" value="NZ_CM002330.1"/>
</dbReference>
<sequence length="233" mass="23280">MAVIAPQLTPLPPPPLPTDAEADFDAKAGASLTAQVGMVVEINASLTWIATQVNAAEGYAVTASQAAMSAGDSAEAAGVSLAATQALAAALGDDAGLPSLAGNARRALAVLPNELGVSFQSQIKALYIEPLLKTNVTGAVSLDVGVSGFFNLTLTGNVTLTFANLPTLSATETLVVLVRANQGATAYGITFPASIVWMSSGGTAPGAPAASRSGEYLITFEGGQVFGRKGSGT</sequence>
<gene>
    <name evidence="1" type="ORF">PMO01_03195</name>
</gene>
<dbReference type="HOGENOM" id="CLU_1189109_0_0_6"/>
<proteinExistence type="predicted"/>
<accession>V8RDM4</accession>
<dbReference type="EMBL" id="AYMZ01000003">
    <property type="protein sequence ID" value="ETF09773.1"/>
    <property type="molecule type" value="Genomic_DNA"/>
</dbReference>
<evidence type="ECO:0000313" key="1">
    <source>
        <dbReference type="EMBL" id="ETF09773.1"/>
    </source>
</evidence>
<dbReference type="AlphaFoldDB" id="V8RDM4"/>
<protein>
    <submittedName>
        <fullName evidence="1">Uncharacterized protein</fullName>
    </submittedName>
</protein>
<name>V8RDM4_9PSED</name>
<evidence type="ECO:0000313" key="2">
    <source>
        <dbReference type="Proteomes" id="UP000024771"/>
    </source>
</evidence>
<dbReference type="Proteomes" id="UP000024771">
    <property type="component" value="Chromosome"/>
</dbReference>
<comment type="caution">
    <text evidence="1">The sequence shown here is derived from an EMBL/GenBank/DDBJ whole genome shotgun (WGS) entry which is preliminary data.</text>
</comment>
<organism evidence="1 2">
    <name type="scientific">Pseudomonas moraviensis R28-S</name>
    <dbReference type="NCBI Taxonomy" id="1395516"/>
    <lineage>
        <taxon>Bacteria</taxon>
        <taxon>Pseudomonadati</taxon>
        <taxon>Pseudomonadota</taxon>
        <taxon>Gammaproteobacteria</taxon>
        <taxon>Pseudomonadales</taxon>
        <taxon>Pseudomonadaceae</taxon>
        <taxon>Pseudomonas</taxon>
    </lineage>
</organism>